<organism evidence="2 3">
    <name type="scientific">Pedobacter boryungensis</name>
    <dbReference type="NCBI Taxonomy" id="869962"/>
    <lineage>
        <taxon>Bacteria</taxon>
        <taxon>Pseudomonadati</taxon>
        <taxon>Bacteroidota</taxon>
        <taxon>Sphingobacteriia</taxon>
        <taxon>Sphingobacteriales</taxon>
        <taxon>Sphingobacteriaceae</taxon>
        <taxon>Pedobacter</taxon>
    </lineage>
</organism>
<gene>
    <name evidence="2" type="ORF">HQN85_06835</name>
</gene>
<protein>
    <submittedName>
        <fullName evidence="2">Uncharacterized protein</fullName>
    </submittedName>
</protein>
<dbReference type="RefSeq" id="WP_173270520.1">
    <property type="nucleotide sequence ID" value="NZ_JABMKV010000002.1"/>
</dbReference>
<name>A0ABX2DC98_9SPHI</name>
<accession>A0ABX2DC98</accession>
<feature type="transmembrane region" description="Helical" evidence="1">
    <location>
        <begin position="34"/>
        <end position="54"/>
    </location>
</feature>
<keyword evidence="1" id="KW-0472">Membrane</keyword>
<reference evidence="2 3" key="1">
    <citation type="submission" date="2020-05" db="EMBL/GenBank/DDBJ databases">
        <title>Description of Pedobacter foliorum sp. nov.</title>
        <authorList>
            <person name="Qi S."/>
            <person name="Carlier A."/>
            <person name="Cnockaert M."/>
            <person name="Vandamme P."/>
        </authorList>
    </citation>
    <scope>NUCLEOTIDE SEQUENCE [LARGE SCALE GENOMIC DNA]</scope>
    <source>
        <strain evidence="2 3">LMG 31300</strain>
    </source>
</reference>
<keyword evidence="3" id="KW-1185">Reference proteome</keyword>
<evidence type="ECO:0000256" key="1">
    <source>
        <dbReference type="SAM" id="Phobius"/>
    </source>
</evidence>
<proteinExistence type="predicted"/>
<evidence type="ECO:0000313" key="3">
    <source>
        <dbReference type="Proteomes" id="UP000762110"/>
    </source>
</evidence>
<keyword evidence="1" id="KW-0812">Transmembrane</keyword>
<feature type="transmembrane region" description="Helical" evidence="1">
    <location>
        <begin position="12"/>
        <end position="28"/>
    </location>
</feature>
<dbReference type="EMBL" id="JABMKV010000002">
    <property type="protein sequence ID" value="NQX31432.1"/>
    <property type="molecule type" value="Genomic_DNA"/>
</dbReference>
<sequence length="59" mass="6512">MSTENKNSFEWVWYVIGLLAGMASILSVTTNFGWVVLGGILGLIFAGVFLNKIVKGREY</sequence>
<evidence type="ECO:0000313" key="2">
    <source>
        <dbReference type="EMBL" id="NQX31432.1"/>
    </source>
</evidence>
<dbReference type="Proteomes" id="UP000762110">
    <property type="component" value="Unassembled WGS sequence"/>
</dbReference>
<comment type="caution">
    <text evidence="2">The sequence shown here is derived from an EMBL/GenBank/DDBJ whole genome shotgun (WGS) entry which is preliminary data.</text>
</comment>
<keyword evidence="1" id="KW-1133">Transmembrane helix</keyword>